<dbReference type="GO" id="GO:0000460">
    <property type="term" value="P:maturation of 5.8S rRNA"/>
    <property type="evidence" value="ECO:0007669"/>
    <property type="project" value="TreeGrafter"/>
</dbReference>
<keyword evidence="4" id="KW-1185">Reference proteome</keyword>
<dbReference type="PANTHER" id="PTHR15002">
    <property type="entry name" value="RIBOSOMAL BIOGENESIS PROTEIN LAS1L"/>
    <property type="match status" value="1"/>
</dbReference>
<evidence type="ECO:0000256" key="2">
    <source>
        <dbReference type="SAM" id="MobiDB-lite"/>
    </source>
</evidence>
<dbReference type="GO" id="GO:0004519">
    <property type="term" value="F:endonuclease activity"/>
    <property type="evidence" value="ECO:0007669"/>
    <property type="project" value="InterPro"/>
</dbReference>
<accession>A0A8S9ZIK5</accession>
<comment type="caution">
    <text evidence="3">The sequence shown here is derived from an EMBL/GenBank/DDBJ whole genome shotgun (WGS) entry which is preliminary data.</text>
</comment>
<feature type="region of interest" description="Disordered" evidence="2">
    <location>
        <begin position="33"/>
        <end position="71"/>
    </location>
</feature>
<dbReference type="GO" id="GO:0030687">
    <property type="term" value="C:preribosome, large subunit precursor"/>
    <property type="evidence" value="ECO:0007669"/>
    <property type="project" value="TreeGrafter"/>
</dbReference>
<keyword evidence="1" id="KW-0175">Coiled coil</keyword>
<feature type="compositionally biased region" description="Polar residues" evidence="2">
    <location>
        <begin position="42"/>
        <end position="62"/>
    </location>
</feature>
<dbReference type="Pfam" id="PF04031">
    <property type="entry name" value="Las1"/>
    <property type="match status" value="1"/>
</dbReference>
<sequence length="557" mass="64445">MQRSKIGFSSHPFQIPFKISSIPLPLSDTLQNSNSSLQQQQMASRSLLNSQQSIPKINNNSTPRKRKRNFNDGTKKLIPFTEIEWKYVQRKFMNEDQQTLMELTNIMNMWLCRMWHDTPVFISISELVLRALVLDQKRHNIKGGIGLDNADVGLILGSVIIRFVNYVNEVCQPGMHKISIRHAVGKMDIPSWIVNIRHQATHGQMPPMNMLKEAIKFCRKWLWFQHWSKPLTDAIKQALPGSYEEQQQILQTNLNNRMCKALQRFREWRRMNPSLTEFSSNNPNSPSKSGGKGSLKGLFESLLNSHEDFIPFFALTCLAQNALEEKDNISINKGNDIVENENDDVFDKNNNLEEEEEEENQILIGNCKINNLNFFIFFFQVFSKKKHIGIISAEEQYCYSPIFHLLNSKGLLHCLLLELTRLVSNDCLLPTFACRKHLAGWTEILLSAYLKTPSSISFHDWRTVLKYFVMAPQFFQDEQIKRIKFYKQKKIQKHIGINKLCKFLSFPSYINCTFICDPLTMEDDWSLASSNELGSSLGLTCEQTAESLCLALEFNFF</sequence>
<evidence type="ECO:0000313" key="4">
    <source>
        <dbReference type="Proteomes" id="UP000605970"/>
    </source>
</evidence>
<gene>
    <name evidence="3" type="ORF">Mgra_00007462</name>
</gene>
<reference evidence="3" key="1">
    <citation type="journal article" date="2020" name="Ecol. Evol.">
        <title>Genome structure and content of the rice root-knot nematode (Meloidogyne graminicola).</title>
        <authorList>
            <person name="Phan N.T."/>
            <person name="Danchin E.G.J."/>
            <person name="Klopp C."/>
            <person name="Perfus-Barbeoch L."/>
            <person name="Kozlowski D.K."/>
            <person name="Koutsovoulos G.D."/>
            <person name="Lopez-Roques C."/>
            <person name="Bouchez O."/>
            <person name="Zahm M."/>
            <person name="Besnard G."/>
            <person name="Bellafiore S."/>
        </authorList>
    </citation>
    <scope>NUCLEOTIDE SEQUENCE</scope>
    <source>
        <strain evidence="3">VN-18</strain>
    </source>
</reference>
<dbReference type="AlphaFoldDB" id="A0A8S9ZIK5"/>
<dbReference type="EMBL" id="JABEBT010000083">
    <property type="protein sequence ID" value="KAF7633185.1"/>
    <property type="molecule type" value="Genomic_DNA"/>
</dbReference>
<feature type="coiled-coil region" evidence="1">
    <location>
        <begin position="335"/>
        <end position="362"/>
    </location>
</feature>
<proteinExistence type="predicted"/>
<evidence type="ECO:0000256" key="1">
    <source>
        <dbReference type="SAM" id="Coils"/>
    </source>
</evidence>
<dbReference type="GO" id="GO:0000470">
    <property type="term" value="P:maturation of LSU-rRNA"/>
    <property type="evidence" value="ECO:0007669"/>
    <property type="project" value="TreeGrafter"/>
</dbReference>
<protein>
    <submittedName>
        <fullName evidence="3">Uncharacterized protein</fullName>
    </submittedName>
</protein>
<dbReference type="InterPro" id="IPR007174">
    <property type="entry name" value="Las1"/>
</dbReference>
<evidence type="ECO:0000313" key="3">
    <source>
        <dbReference type="EMBL" id="KAF7633185.1"/>
    </source>
</evidence>
<dbReference type="OrthoDB" id="10263222at2759"/>
<organism evidence="3 4">
    <name type="scientific">Meloidogyne graminicola</name>
    <dbReference type="NCBI Taxonomy" id="189291"/>
    <lineage>
        <taxon>Eukaryota</taxon>
        <taxon>Metazoa</taxon>
        <taxon>Ecdysozoa</taxon>
        <taxon>Nematoda</taxon>
        <taxon>Chromadorea</taxon>
        <taxon>Rhabditida</taxon>
        <taxon>Tylenchina</taxon>
        <taxon>Tylenchomorpha</taxon>
        <taxon>Tylenchoidea</taxon>
        <taxon>Meloidogynidae</taxon>
        <taxon>Meloidogyninae</taxon>
        <taxon>Meloidogyne</taxon>
    </lineage>
</organism>
<name>A0A8S9ZIK5_9BILA</name>
<dbReference type="PANTHER" id="PTHR15002:SF0">
    <property type="entry name" value="RIBOSOMAL BIOGENESIS PROTEIN LAS1L"/>
    <property type="match status" value="1"/>
</dbReference>
<dbReference type="Proteomes" id="UP000605970">
    <property type="component" value="Unassembled WGS sequence"/>
</dbReference>
<dbReference type="GO" id="GO:0090730">
    <property type="term" value="C:Las1 complex"/>
    <property type="evidence" value="ECO:0007669"/>
    <property type="project" value="InterPro"/>
</dbReference>